<keyword evidence="2" id="KW-1185">Reference proteome</keyword>
<dbReference type="Proteomes" id="UP000248555">
    <property type="component" value="Unassembled WGS sequence"/>
</dbReference>
<proteinExistence type="predicted"/>
<reference evidence="1 2" key="1">
    <citation type="submission" date="2018-06" db="EMBL/GenBank/DDBJ databases">
        <title>Genomic Encyclopedia of Type Strains, Phase III (KMG-III): the genomes of soil and plant-associated and newly described type strains.</title>
        <authorList>
            <person name="Whitman W."/>
        </authorList>
    </citation>
    <scope>NUCLEOTIDE SEQUENCE [LARGE SCALE GENOMIC DNA]</scope>
    <source>
        <strain evidence="1 2">CGMCC 1.8979</strain>
    </source>
</reference>
<evidence type="ECO:0000313" key="1">
    <source>
        <dbReference type="EMBL" id="RAK19132.1"/>
    </source>
</evidence>
<name>A0A327YFY4_9BACL</name>
<sequence>MDKRSNNLVIDPKKTLSEGEIFFAQRWWELLDVSTHDNHYVNCLNLHIALVELRNTCKDILEGETYKWHLDSVVKETREIAKNDPVIQLHAPHYYNILIKSLQNTPQQDKEIYKLYLQLNLIVKYIESRYIKWLIVQLNKEIKNTNFSKIDSLVNCLISELIYRGWSINTLFNLIKKEDFYKKNYWRSVFVNFLKSKQKYICLIKINTEINEKFIDACSYVGLNILDGNNIVRKYPIPGLENVISNNSKYYIEEVEAYERNSAINRYIEQFVRKEDILRFYGYKSPKVAQNATIISEKELKFVTGVQIPKFSSSLSPVALEKPLEFASKLPPEPMNLMQKVYRQCRQAEESPSAESCFLNIWVALESFTKTDEYSEKESDFVRIRDNVSSAVAMGYIFNLVRYFLADCKRCQVDLQGIMTLSDNTHLDTTKLVKVLLDSTKNSKLLSECQIKNTLLGYRCEQLINLLGDPKKVSEKIRNHSRRVQWHLQRMYRVRNSIVHSANHDNQNLNLLIRHLNSYLRSTVNGSIFYLYKTNSTNFDEIFYTMKQNYEATVDLLNEGNIKSNIEMYLKILIDGALFFDEK</sequence>
<dbReference type="EMBL" id="QLMH01000007">
    <property type="protein sequence ID" value="RAK19132.1"/>
    <property type="molecule type" value="Genomic_DNA"/>
</dbReference>
<gene>
    <name evidence="1" type="ORF">B0I26_10749</name>
</gene>
<protein>
    <recommendedName>
        <fullName evidence="3">Apea-like HEPN domain-containing protein</fullName>
    </recommendedName>
</protein>
<evidence type="ECO:0000313" key="2">
    <source>
        <dbReference type="Proteomes" id="UP000248555"/>
    </source>
</evidence>
<organism evidence="1 2">
    <name type="scientific">Paranoxybacillus vitaminiphilus</name>
    <dbReference type="NCBI Taxonomy" id="581036"/>
    <lineage>
        <taxon>Bacteria</taxon>
        <taxon>Bacillati</taxon>
        <taxon>Bacillota</taxon>
        <taxon>Bacilli</taxon>
        <taxon>Bacillales</taxon>
        <taxon>Anoxybacillaceae</taxon>
        <taxon>Paranoxybacillus</taxon>
    </lineage>
</organism>
<evidence type="ECO:0008006" key="3">
    <source>
        <dbReference type="Google" id="ProtNLM"/>
    </source>
</evidence>
<dbReference type="RefSeq" id="WP_111645279.1">
    <property type="nucleotide sequence ID" value="NZ_QLMH01000007.1"/>
</dbReference>
<accession>A0A327YFY4</accession>
<dbReference type="AlphaFoldDB" id="A0A327YFY4"/>
<comment type="caution">
    <text evidence="1">The sequence shown here is derived from an EMBL/GenBank/DDBJ whole genome shotgun (WGS) entry which is preliminary data.</text>
</comment>
<dbReference type="OrthoDB" id="417763at2"/>